<name>A0ACB5UBI4_CANBO</name>
<gene>
    <name evidence="1" type="ORF">Cboi01_000668200</name>
</gene>
<comment type="caution">
    <text evidence="1">The sequence shown here is derived from an EMBL/GenBank/DDBJ whole genome shotgun (WGS) entry which is preliminary data.</text>
</comment>
<accession>A0ACB5UBI4</accession>
<dbReference type="EMBL" id="BSXV01008506">
    <property type="protein sequence ID" value="GMF06408.1"/>
    <property type="molecule type" value="Genomic_DNA"/>
</dbReference>
<evidence type="ECO:0000313" key="1">
    <source>
        <dbReference type="EMBL" id="GMF06408.1"/>
    </source>
</evidence>
<organism evidence="1 2">
    <name type="scientific">Candida boidinii</name>
    <name type="common">Yeast</name>
    <dbReference type="NCBI Taxonomy" id="5477"/>
    <lineage>
        <taxon>Eukaryota</taxon>
        <taxon>Fungi</taxon>
        <taxon>Dikarya</taxon>
        <taxon>Ascomycota</taxon>
        <taxon>Saccharomycotina</taxon>
        <taxon>Pichiomycetes</taxon>
        <taxon>Pichiales</taxon>
        <taxon>Pichiaceae</taxon>
        <taxon>Ogataea</taxon>
        <taxon>Ogataea/Candida clade</taxon>
    </lineage>
</organism>
<evidence type="ECO:0000313" key="2">
    <source>
        <dbReference type="Proteomes" id="UP001165101"/>
    </source>
</evidence>
<protein>
    <submittedName>
        <fullName evidence="1">Unnamed protein product</fullName>
    </submittedName>
</protein>
<sequence>MNELIAKYDPKNTGYLNFNQIKLLLKEVDSKVISLPATAQRANQQGRYLGKKLSKLAKSSLSLSMNDILTGDIDNAISKPFKYTHLGSLAYIGNSAVFDLPGHSFVGGLVAMYLWRSIYFAQSVSIRTRVLLFMDWINRGIFGRDIITI</sequence>
<dbReference type="Proteomes" id="UP001165101">
    <property type="component" value="Unassembled WGS sequence"/>
</dbReference>
<keyword evidence="2" id="KW-1185">Reference proteome</keyword>
<reference evidence="1" key="1">
    <citation type="submission" date="2023-04" db="EMBL/GenBank/DDBJ databases">
        <title>Candida boidinii NBRC 1967.</title>
        <authorList>
            <person name="Ichikawa N."/>
            <person name="Sato H."/>
            <person name="Tonouchi N."/>
        </authorList>
    </citation>
    <scope>NUCLEOTIDE SEQUENCE</scope>
    <source>
        <strain evidence="1">NBRC 1967</strain>
    </source>
</reference>
<proteinExistence type="predicted"/>